<reference evidence="10" key="1">
    <citation type="submission" date="2019-01" db="EMBL/GenBank/DDBJ databases">
        <title>Draft genomes of a novel of Sporanaerobacter strains.</title>
        <authorList>
            <person name="Ma S."/>
        </authorList>
    </citation>
    <scope>NUCLEOTIDE SEQUENCE [LARGE SCALE GENOMIC DNA]</scope>
    <source>
        <strain evidence="10">NJN-17</strain>
    </source>
</reference>
<keyword evidence="10" id="KW-1185">Reference proteome</keyword>
<keyword evidence="6" id="KW-0239">DNA-directed DNA polymerase</keyword>
<evidence type="ECO:0000256" key="2">
    <source>
        <dbReference type="ARBA" id="ARBA00014363"/>
    </source>
</evidence>
<dbReference type="OrthoDB" id="9810148at2"/>
<keyword evidence="3 9" id="KW-0808">Transferase</keyword>
<keyword evidence="4 9" id="KW-0548">Nucleotidyltransferase</keyword>
<evidence type="ECO:0000256" key="6">
    <source>
        <dbReference type="ARBA" id="ARBA00022932"/>
    </source>
</evidence>
<dbReference type="Gene3D" id="3.40.50.300">
    <property type="entry name" value="P-loop containing nucleotide triphosphate hydrolases"/>
    <property type="match status" value="1"/>
</dbReference>
<dbReference type="GO" id="GO:0008408">
    <property type="term" value="F:3'-5' exonuclease activity"/>
    <property type="evidence" value="ECO:0007669"/>
    <property type="project" value="InterPro"/>
</dbReference>
<dbReference type="InterPro" id="IPR004622">
    <property type="entry name" value="DNA_pol_HolB"/>
</dbReference>
<evidence type="ECO:0000256" key="7">
    <source>
        <dbReference type="ARBA" id="ARBA00049244"/>
    </source>
</evidence>
<evidence type="ECO:0000256" key="5">
    <source>
        <dbReference type="ARBA" id="ARBA00022705"/>
    </source>
</evidence>
<dbReference type="PANTHER" id="PTHR11669">
    <property type="entry name" value="REPLICATION FACTOR C / DNA POLYMERASE III GAMMA-TAU SUBUNIT"/>
    <property type="match status" value="1"/>
</dbReference>
<dbReference type="GO" id="GO:0003887">
    <property type="term" value="F:DNA-directed DNA polymerase activity"/>
    <property type="evidence" value="ECO:0007669"/>
    <property type="project" value="UniProtKB-KW"/>
</dbReference>
<dbReference type="InterPro" id="IPR027417">
    <property type="entry name" value="P-loop_NTPase"/>
</dbReference>
<name>A0A410Q956_9FIRM</name>
<dbReference type="EC" id="2.7.7.7" evidence="1"/>
<comment type="catalytic activity">
    <reaction evidence="7">
        <text>DNA(n) + a 2'-deoxyribonucleoside 5'-triphosphate = DNA(n+1) + diphosphate</text>
        <dbReference type="Rhea" id="RHEA:22508"/>
        <dbReference type="Rhea" id="RHEA-COMP:17339"/>
        <dbReference type="Rhea" id="RHEA-COMP:17340"/>
        <dbReference type="ChEBI" id="CHEBI:33019"/>
        <dbReference type="ChEBI" id="CHEBI:61560"/>
        <dbReference type="ChEBI" id="CHEBI:173112"/>
        <dbReference type="EC" id="2.7.7.7"/>
    </reaction>
</comment>
<protein>
    <recommendedName>
        <fullName evidence="2">DNA polymerase III subunit delta'</fullName>
        <ecNumber evidence="1">2.7.7.7</ecNumber>
    </recommendedName>
</protein>
<dbReference type="GO" id="GO:0003677">
    <property type="term" value="F:DNA binding"/>
    <property type="evidence" value="ECO:0007669"/>
    <property type="project" value="InterPro"/>
</dbReference>
<dbReference type="InterPro" id="IPR015199">
    <property type="entry name" value="DNA_pol_III_delta_C"/>
</dbReference>
<dbReference type="GO" id="GO:0009360">
    <property type="term" value="C:DNA polymerase III complex"/>
    <property type="evidence" value="ECO:0007669"/>
    <property type="project" value="InterPro"/>
</dbReference>
<accession>A0A410Q956</accession>
<organism evidence="9 10">
    <name type="scientific">Acidilutibacter cellobiosedens</name>
    <dbReference type="NCBI Taxonomy" id="2507161"/>
    <lineage>
        <taxon>Bacteria</taxon>
        <taxon>Bacillati</taxon>
        <taxon>Bacillota</taxon>
        <taxon>Tissierellia</taxon>
        <taxon>Tissierellales</taxon>
        <taxon>Acidilutibacteraceae</taxon>
        <taxon>Acidilutibacter</taxon>
    </lineage>
</organism>
<dbReference type="PANTHER" id="PTHR11669:SF8">
    <property type="entry name" value="DNA POLYMERASE III SUBUNIT DELTA"/>
    <property type="match status" value="1"/>
</dbReference>
<dbReference type="GO" id="GO:0006261">
    <property type="term" value="P:DNA-templated DNA replication"/>
    <property type="evidence" value="ECO:0007669"/>
    <property type="project" value="TreeGrafter"/>
</dbReference>
<keyword evidence="5" id="KW-0235">DNA replication</keyword>
<sequence length="338" mass="39509">MLINLGRCSWGNYMNFQDIIGQERIIENLKRAFKNNKLSHSYLFQGADGIGKKMTALAFSKALLCKEKGEEPCNRCSSCVKFETGNHPDFFLIQPDRDIIRKEQIEDVISDINFKPFESSRKIYVIDDSQKMTREAQNCFLKTLEEPPDYAIFFLIIGQNMGLLPTILSRCEIIKFFPVRKDELEKFLISKYKKSKEEAEFISSYSKGSVEKAISIASSDEFVELREETIKIITDIVEGNSLKPFTSMEFFIKNEKKKEEIFNIILYWFRDIYLYKELKKKDLIINKDKLKLISDQTFLDIDKINDIIDNVQYTKNNVDRKANYQLSIETMLLNIQEG</sequence>
<dbReference type="NCBIfam" id="TIGR00678">
    <property type="entry name" value="holB"/>
    <property type="match status" value="1"/>
</dbReference>
<dbReference type="RefSeq" id="WP_083381812.1">
    <property type="nucleotide sequence ID" value="NZ_CP035282.1"/>
</dbReference>
<evidence type="ECO:0000256" key="1">
    <source>
        <dbReference type="ARBA" id="ARBA00012417"/>
    </source>
</evidence>
<dbReference type="Pfam" id="PF13177">
    <property type="entry name" value="DNA_pol3_delta2"/>
    <property type="match status" value="1"/>
</dbReference>
<dbReference type="AlphaFoldDB" id="A0A410Q956"/>
<dbReference type="KEGG" id="spoa:EQM13_02560"/>
<evidence type="ECO:0000313" key="9">
    <source>
        <dbReference type="EMBL" id="QAT60535.1"/>
    </source>
</evidence>
<dbReference type="FunFam" id="3.40.50.300:FF:001255">
    <property type="entry name" value="DNA polymerase III subunit delta"/>
    <property type="match status" value="1"/>
</dbReference>
<dbReference type="Proteomes" id="UP000287969">
    <property type="component" value="Chromosome"/>
</dbReference>
<dbReference type="Pfam" id="PF09115">
    <property type="entry name" value="DNApol3-delta_C"/>
    <property type="match status" value="1"/>
</dbReference>
<dbReference type="SUPFAM" id="SSF52540">
    <property type="entry name" value="P-loop containing nucleoside triphosphate hydrolases"/>
    <property type="match status" value="1"/>
</dbReference>
<proteinExistence type="predicted"/>
<evidence type="ECO:0000256" key="3">
    <source>
        <dbReference type="ARBA" id="ARBA00022679"/>
    </source>
</evidence>
<evidence type="ECO:0000259" key="8">
    <source>
        <dbReference type="Pfam" id="PF09115"/>
    </source>
</evidence>
<feature type="domain" description="DNA polymerase III delta subunit C-terminal" evidence="8">
    <location>
        <begin position="222"/>
        <end position="336"/>
    </location>
</feature>
<evidence type="ECO:0000313" key="10">
    <source>
        <dbReference type="Proteomes" id="UP000287969"/>
    </source>
</evidence>
<dbReference type="InterPro" id="IPR050238">
    <property type="entry name" value="DNA_Rep/Repair_Clamp_Loader"/>
</dbReference>
<gene>
    <name evidence="9" type="primary">holB</name>
    <name evidence="9" type="ORF">EQM13_02560</name>
</gene>
<dbReference type="EMBL" id="CP035282">
    <property type="protein sequence ID" value="QAT60535.1"/>
    <property type="molecule type" value="Genomic_DNA"/>
</dbReference>
<evidence type="ECO:0000256" key="4">
    <source>
        <dbReference type="ARBA" id="ARBA00022695"/>
    </source>
</evidence>